<dbReference type="OrthoDB" id="8114960at2"/>
<dbReference type="Proteomes" id="UP000319004">
    <property type="component" value="Chromosome"/>
</dbReference>
<evidence type="ECO:0000259" key="1">
    <source>
        <dbReference type="PROSITE" id="PS51502"/>
    </source>
</evidence>
<dbReference type="InterPro" id="IPR013097">
    <property type="entry name" value="Dabb"/>
</dbReference>
<dbReference type="AlphaFoldDB" id="A0A518HQP5"/>
<dbReference type="Gene3D" id="3.30.70.100">
    <property type="match status" value="1"/>
</dbReference>
<dbReference type="KEGG" id="snep:Enr13x_30280"/>
<dbReference type="InterPro" id="IPR011008">
    <property type="entry name" value="Dimeric_a/b-barrel"/>
</dbReference>
<name>A0A518HQP5_9BACT</name>
<dbReference type="SUPFAM" id="SSF54909">
    <property type="entry name" value="Dimeric alpha+beta barrel"/>
    <property type="match status" value="1"/>
</dbReference>
<feature type="domain" description="Stress-response A/B barrel" evidence="1">
    <location>
        <begin position="4"/>
        <end position="99"/>
    </location>
</feature>
<proteinExistence type="predicted"/>
<dbReference type="Pfam" id="PF07876">
    <property type="entry name" value="Dabb"/>
    <property type="match status" value="1"/>
</dbReference>
<dbReference type="SMART" id="SM00886">
    <property type="entry name" value="Dabb"/>
    <property type="match status" value="1"/>
</dbReference>
<dbReference type="PROSITE" id="PS51502">
    <property type="entry name" value="S_R_A_B_BARREL"/>
    <property type="match status" value="1"/>
</dbReference>
<sequence length="103" mass="11783">MARLAHHVFFTLKDNSPAAVDSLVADCQKYLDDHDGVIGFSVGRRDTELDRPVNVKFDVSLHVIFSDRATHDVYQTAPRHLEFIERQKENWATVQVCDSLLED</sequence>
<keyword evidence="3" id="KW-1185">Reference proteome</keyword>
<accession>A0A518HQP5</accession>
<reference evidence="2 3" key="1">
    <citation type="submission" date="2019-03" db="EMBL/GenBank/DDBJ databases">
        <title>Deep-cultivation of Planctomycetes and their phenomic and genomic characterization uncovers novel biology.</title>
        <authorList>
            <person name="Wiegand S."/>
            <person name="Jogler M."/>
            <person name="Boedeker C."/>
            <person name="Pinto D."/>
            <person name="Vollmers J."/>
            <person name="Rivas-Marin E."/>
            <person name="Kohn T."/>
            <person name="Peeters S.H."/>
            <person name="Heuer A."/>
            <person name="Rast P."/>
            <person name="Oberbeckmann S."/>
            <person name="Bunk B."/>
            <person name="Jeske O."/>
            <person name="Meyerdierks A."/>
            <person name="Storesund J.E."/>
            <person name="Kallscheuer N."/>
            <person name="Luecker S."/>
            <person name="Lage O.M."/>
            <person name="Pohl T."/>
            <person name="Merkel B.J."/>
            <person name="Hornburger P."/>
            <person name="Mueller R.-W."/>
            <person name="Bruemmer F."/>
            <person name="Labrenz M."/>
            <person name="Spormann A.M."/>
            <person name="Op den Camp H."/>
            <person name="Overmann J."/>
            <person name="Amann R."/>
            <person name="Jetten M.S.M."/>
            <person name="Mascher T."/>
            <person name="Medema M.H."/>
            <person name="Devos D.P."/>
            <person name="Kaster A.-K."/>
            <person name="Ovreas L."/>
            <person name="Rohde M."/>
            <person name="Galperin M.Y."/>
            <person name="Jogler C."/>
        </authorList>
    </citation>
    <scope>NUCLEOTIDE SEQUENCE [LARGE SCALE GENOMIC DNA]</scope>
    <source>
        <strain evidence="2 3">Enr13</strain>
    </source>
</reference>
<dbReference type="RefSeq" id="WP_145387075.1">
    <property type="nucleotide sequence ID" value="NZ_CP037423.1"/>
</dbReference>
<gene>
    <name evidence="2" type="ORF">Enr13x_30280</name>
</gene>
<protein>
    <submittedName>
        <fullName evidence="2">Stress responsive A/B Barrel Domain protein</fullName>
    </submittedName>
</protein>
<dbReference type="EMBL" id="CP037423">
    <property type="protein sequence ID" value="QDV43174.1"/>
    <property type="molecule type" value="Genomic_DNA"/>
</dbReference>
<evidence type="ECO:0000313" key="2">
    <source>
        <dbReference type="EMBL" id="QDV43174.1"/>
    </source>
</evidence>
<evidence type="ECO:0000313" key="3">
    <source>
        <dbReference type="Proteomes" id="UP000319004"/>
    </source>
</evidence>
<organism evidence="2 3">
    <name type="scientific">Stieleria neptunia</name>
    <dbReference type="NCBI Taxonomy" id="2527979"/>
    <lineage>
        <taxon>Bacteria</taxon>
        <taxon>Pseudomonadati</taxon>
        <taxon>Planctomycetota</taxon>
        <taxon>Planctomycetia</taxon>
        <taxon>Pirellulales</taxon>
        <taxon>Pirellulaceae</taxon>
        <taxon>Stieleria</taxon>
    </lineage>
</organism>